<evidence type="ECO:0000256" key="2">
    <source>
        <dbReference type="ARBA" id="ARBA00022908"/>
    </source>
</evidence>
<reference evidence="8" key="2">
    <citation type="journal article" date="2020" name="Microorganisms">
        <title>Osmotic Adaptation and Compatible Solute Biosynthesis of Phototrophic Bacteria as Revealed from Genome Analyses.</title>
        <authorList>
            <person name="Imhoff J.F."/>
            <person name="Rahn T."/>
            <person name="Kunzel S."/>
            <person name="Keller A."/>
            <person name="Neulinger S.C."/>
        </authorList>
    </citation>
    <scope>NUCLEOTIDE SEQUENCE</scope>
    <source>
        <strain evidence="8">DSM 11080</strain>
    </source>
</reference>
<protein>
    <submittedName>
        <fullName evidence="8">Integrase</fullName>
    </submittedName>
</protein>
<evidence type="ECO:0000256" key="1">
    <source>
        <dbReference type="ARBA" id="ARBA00008857"/>
    </source>
</evidence>
<evidence type="ECO:0000259" key="6">
    <source>
        <dbReference type="PROSITE" id="PS51898"/>
    </source>
</evidence>
<comment type="similarity">
    <text evidence="1">Belongs to the 'phage' integrase family.</text>
</comment>
<dbReference type="Gene3D" id="1.10.443.10">
    <property type="entry name" value="Intergrase catalytic core"/>
    <property type="match status" value="1"/>
</dbReference>
<feature type="domain" description="Tyr recombinase" evidence="6">
    <location>
        <begin position="117"/>
        <end position="289"/>
    </location>
</feature>
<dbReference type="InterPro" id="IPR044068">
    <property type="entry name" value="CB"/>
</dbReference>
<dbReference type="InterPro" id="IPR011010">
    <property type="entry name" value="DNA_brk_join_enz"/>
</dbReference>
<keyword evidence="3 5" id="KW-0238">DNA-binding</keyword>
<dbReference type="PANTHER" id="PTHR30349:SF41">
    <property type="entry name" value="INTEGRASE_RECOMBINASE PROTEIN MJ0367-RELATED"/>
    <property type="match status" value="1"/>
</dbReference>
<reference evidence="8" key="1">
    <citation type="submission" date="2017-08" db="EMBL/GenBank/DDBJ databases">
        <authorList>
            <person name="Imhoff J.F."/>
            <person name="Rahn T."/>
            <person name="Kuenzel S."/>
            <person name="Neulinger S.C."/>
        </authorList>
    </citation>
    <scope>NUCLEOTIDE SEQUENCE</scope>
    <source>
        <strain evidence="8">DSM 11080</strain>
    </source>
</reference>
<dbReference type="EMBL" id="NRSJ01000018">
    <property type="protein sequence ID" value="MBK1705110.1"/>
    <property type="molecule type" value="Genomic_DNA"/>
</dbReference>
<dbReference type="PANTHER" id="PTHR30349">
    <property type="entry name" value="PHAGE INTEGRASE-RELATED"/>
    <property type="match status" value="1"/>
</dbReference>
<evidence type="ECO:0000256" key="3">
    <source>
        <dbReference type="ARBA" id="ARBA00023125"/>
    </source>
</evidence>
<keyword evidence="2" id="KW-0229">DNA integration</keyword>
<evidence type="ECO:0000256" key="5">
    <source>
        <dbReference type="PROSITE-ProRule" id="PRU01248"/>
    </source>
</evidence>
<dbReference type="PROSITE" id="PS51900">
    <property type="entry name" value="CB"/>
    <property type="match status" value="1"/>
</dbReference>
<feature type="domain" description="Core-binding (CB)" evidence="7">
    <location>
        <begin position="2"/>
        <end position="93"/>
    </location>
</feature>
<dbReference type="GO" id="GO:0006310">
    <property type="term" value="P:DNA recombination"/>
    <property type="evidence" value="ECO:0007669"/>
    <property type="project" value="UniProtKB-KW"/>
</dbReference>
<evidence type="ECO:0000313" key="8">
    <source>
        <dbReference type="EMBL" id="MBK1705110.1"/>
    </source>
</evidence>
<keyword evidence="4" id="KW-0233">DNA recombination</keyword>
<name>A0AAJ0XAF6_9GAMM</name>
<dbReference type="CDD" id="cd00796">
    <property type="entry name" value="INT_Rci_Hp1_C"/>
    <property type="match status" value="1"/>
</dbReference>
<evidence type="ECO:0000313" key="9">
    <source>
        <dbReference type="Proteomes" id="UP001296776"/>
    </source>
</evidence>
<dbReference type="InterPro" id="IPR002104">
    <property type="entry name" value="Integrase_catalytic"/>
</dbReference>
<dbReference type="Gene3D" id="1.10.150.130">
    <property type="match status" value="1"/>
</dbReference>
<dbReference type="AlphaFoldDB" id="A0AAJ0XAF6"/>
<gene>
    <name evidence="8" type="ORF">CKO40_11300</name>
</gene>
<evidence type="ECO:0000256" key="4">
    <source>
        <dbReference type="ARBA" id="ARBA00023172"/>
    </source>
</evidence>
<dbReference type="InterPro" id="IPR050090">
    <property type="entry name" value="Tyrosine_recombinase_XerCD"/>
</dbReference>
<dbReference type="Pfam" id="PF00589">
    <property type="entry name" value="Phage_integrase"/>
    <property type="match status" value="1"/>
</dbReference>
<dbReference type="Proteomes" id="UP001296776">
    <property type="component" value="Unassembled WGS sequence"/>
</dbReference>
<sequence length="293" mass="32769">MATLDALIDAYVASREFDKATLARLAFWREQFGPIELADISPDDVDRAVIGLAERGRLRPRRGHPTEAAGQPLSGATLNRYITQLGSLYRYARRLRLLPRAHVPPTKGIEKSPEPPNPERYLRPEEVERLVKVARVLDKRWQRLPALIILAFHTGFRAGNLMALRWRDLDLEQATATVTKTKNGRPLVAALSARAVAELEQLPRGKPDELVFAGRTGRAYHFRRLWDRVCTEAGLPGRNFHQLRHGCGSALAQAGIGQAQIMAILGHQTLSASGRYMHHSTEDKRAVVEKVFG</sequence>
<accession>A0AAJ0XAF6</accession>
<dbReference type="SUPFAM" id="SSF56349">
    <property type="entry name" value="DNA breaking-rejoining enzymes"/>
    <property type="match status" value="1"/>
</dbReference>
<dbReference type="InterPro" id="IPR013762">
    <property type="entry name" value="Integrase-like_cat_sf"/>
</dbReference>
<organism evidence="8 9">
    <name type="scientific">Halochromatium glycolicum</name>
    <dbReference type="NCBI Taxonomy" id="85075"/>
    <lineage>
        <taxon>Bacteria</taxon>
        <taxon>Pseudomonadati</taxon>
        <taxon>Pseudomonadota</taxon>
        <taxon>Gammaproteobacteria</taxon>
        <taxon>Chromatiales</taxon>
        <taxon>Chromatiaceae</taxon>
        <taxon>Halochromatium</taxon>
    </lineage>
</organism>
<comment type="caution">
    <text evidence="8">The sequence shown here is derived from an EMBL/GenBank/DDBJ whole genome shotgun (WGS) entry which is preliminary data.</text>
</comment>
<keyword evidence="9" id="KW-1185">Reference proteome</keyword>
<dbReference type="InterPro" id="IPR010998">
    <property type="entry name" value="Integrase_recombinase_N"/>
</dbReference>
<dbReference type="GO" id="GO:0015074">
    <property type="term" value="P:DNA integration"/>
    <property type="evidence" value="ECO:0007669"/>
    <property type="project" value="UniProtKB-KW"/>
</dbReference>
<dbReference type="PROSITE" id="PS51898">
    <property type="entry name" value="TYR_RECOMBINASE"/>
    <property type="match status" value="1"/>
</dbReference>
<proteinExistence type="inferred from homology"/>
<dbReference type="GO" id="GO:0003677">
    <property type="term" value="F:DNA binding"/>
    <property type="evidence" value="ECO:0007669"/>
    <property type="project" value="UniProtKB-UniRule"/>
</dbReference>
<dbReference type="RefSeq" id="WP_200346319.1">
    <property type="nucleotide sequence ID" value="NZ_NRSJ01000018.1"/>
</dbReference>
<evidence type="ECO:0000259" key="7">
    <source>
        <dbReference type="PROSITE" id="PS51900"/>
    </source>
</evidence>